<dbReference type="InterPro" id="IPR011701">
    <property type="entry name" value="MFS"/>
</dbReference>
<dbReference type="RefSeq" id="WP_204733807.1">
    <property type="nucleotide sequence ID" value="NZ_JAVDWE010000006.1"/>
</dbReference>
<dbReference type="PANTHER" id="PTHR11360">
    <property type="entry name" value="MONOCARBOXYLATE TRANSPORTER"/>
    <property type="match status" value="1"/>
</dbReference>
<evidence type="ECO:0000259" key="5">
    <source>
        <dbReference type="PROSITE" id="PS50850"/>
    </source>
</evidence>
<feature type="transmembrane region" description="Helical" evidence="4">
    <location>
        <begin position="293"/>
        <end position="311"/>
    </location>
</feature>
<organism evidence="6 7">
    <name type="scientific">Hydrogenophaga laconesensis</name>
    <dbReference type="NCBI Taxonomy" id="1805971"/>
    <lineage>
        <taxon>Bacteria</taxon>
        <taxon>Pseudomonadati</taxon>
        <taxon>Pseudomonadota</taxon>
        <taxon>Betaproteobacteria</taxon>
        <taxon>Burkholderiales</taxon>
        <taxon>Comamonadaceae</taxon>
        <taxon>Hydrogenophaga</taxon>
    </lineage>
</organism>
<feature type="transmembrane region" description="Helical" evidence="4">
    <location>
        <begin position="352"/>
        <end position="371"/>
    </location>
</feature>
<feature type="transmembrane region" description="Helical" evidence="4">
    <location>
        <begin position="145"/>
        <end position="168"/>
    </location>
</feature>
<protein>
    <submittedName>
        <fullName evidence="6">MFS family arabinose efflux permease</fullName>
    </submittedName>
</protein>
<sequence>MGTDRLPKAPVRVPYVWWLVLLAAAGTFALTMGTRQTMGFFLSPLNTATGLGVGSISLAFAFGQLWWGLTQPFAGAVADRIGAGRVLLAGVLLVALGTWITPLMTSTWGLILAIGVLAAGGAGMAGPSVLMAATTRLMPAERRGMATGIVNAGGSFGQFLMAPLAAALTVSMGWIGAMQALGLIVLLALPAAWVLRGPGPSASVGAAPAPVALPAGEAIRKALRTPSYLLLSAGFFVCGFHVAFLATHLPGVVASCGLPAPVGAWALGVIGLFNIVGSLVMGWAVGRWRMKSLLSLVYASRAVAVLVFLLAPKTEAVMLTFAAVMGLTFLSTVPPTVGLVAKFFGTGNMAMLFGLVMLSHQVGGFLGAWLGGQVFEATGSYDWVWYIDIVLAVGAALIHLPIREAPVIRGVQPA</sequence>
<name>A0ABU1VB80_9BURK</name>
<accession>A0ABU1VB80</accession>
<dbReference type="EMBL" id="JAVDWE010000006">
    <property type="protein sequence ID" value="MDR7094724.1"/>
    <property type="molecule type" value="Genomic_DNA"/>
</dbReference>
<evidence type="ECO:0000256" key="3">
    <source>
        <dbReference type="ARBA" id="ARBA00023136"/>
    </source>
</evidence>
<evidence type="ECO:0000313" key="6">
    <source>
        <dbReference type="EMBL" id="MDR7094724.1"/>
    </source>
</evidence>
<keyword evidence="1 4" id="KW-0812">Transmembrane</keyword>
<reference evidence="6 7" key="1">
    <citation type="submission" date="2023-07" db="EMBL/GenBank/DDBJ databases">
        <title>Sorghum-associated microbial communities from plants grown in Nebraska, USA.</title>
        <authorList>
            <person name="Schachtman D."/>
        </authorList>
    </citation>
    <scope>NUCLEOTIDE SEQUENCE [LARGE SCALE GENOMIC DNA]</scope>
    <source>
        <strain evidence="6 7">BE240</strain>
    </source>
</reference>
<feature type="transmembrane region" description="Helical" evidence="4">
    <location>
        <begin position="174"/>
        <end position="195"/>
    </location>
</feature>
<keyword evidence="3 4" id="KW-0472">Membrane</keyword>
<feature type="domain" description="Major facilitator superfamily (MFS) profile" evidence="5">
    <location>
        <begin position="19"/>
        <end position="406"/>
    </location>
</feature>
<gene>
    <name evidence="6" type="ORF">J2X09_002467</name>
</gene>
<feature type="transmembrane region" description="Helical" evidence="4">
    <location>
        <begin position="262"/>
        <end position="286"/>
    </location>
</feature>
<evidence type="ECO:0000256" key="4">
    <source>
        <dbReference type="SAM" id="Phobius"/>
    </source>
</evidence>
<comment type="caution">
    <text evidence="6">The sequence shown here is derived from an EMBL/GenBank/DDBJ whole genome shotgun (WGS) entry which is preliminary data.</text>
</comment>
<proteinExistence type="predicted"/>
<keyword evidence="2 4" id="KW-1133">Transmembrane helix</keyword>
<evidence type="ECO:0000256" key="2">
    <source>
        <dbReference type="ARBA" id="ARBA00022989"/>
    </source>
</evidence>
<evidence type="ECO:0000256" key="1">
    <source>
        <dbReference type="ARBA" id="ARBA00022692"/>
    </source>
</evidence>
<dbReference type="InterPro" id="IPR020846">
    <property type="entry name" value="MFS_dom"/>
</dbReference>
<dbReference type="SUPFAM" id="SSF103473">
    <property type="entry name" value="MFS general substrate transporter"/>
    <property type="match status" value="1"/>
</dbReference>
<feature type="transmembrane region" description="Helical" evidence="4">
    <location>
        <begin position="50"/>
        <end position="69"/>
    </location>
</feature>
<evidence type="ECO:0000313" key="7">
    <source>
        <dbReference type="Proteomes" id="UP001265550"/>
    </source>
</evidence>
<dbReference type="InterPro" id="IPR050327">
    <property type="entry name" value="Proton-linked_MCT"/>
</dbReference>
<feature type="transmembrane region" description="Helical" evidence="4">
    <location>
        <begin position="383"/>
        <end position="402"/>
    </location>
</feature>
<dbReference type="InterPro" id="IPR036259">
    <property type="entry name" value="MFS_trans_sf"/>
</dbReference>
<feature type="transmembrane region" description="Helical" evidence="4">
    <location>
        <begin position="317"/>
        <end position="340"/>
    </location>
</feature>
<keyword evidence="7" id="KW-1185">Reference proteome</keyword>
<dbReference type="Gene3D" id="1.20.1250.20">
    <property type="entry name" value="MFS general substrate transporter like domains"/>
    <property type="match status" value="2"/>
</dbReference>
<feature type="transmembrane region" description="Helical" evidence="4">
    <location>
        <begin position="81"/>
        <end position="101"/>
    </location>
</feature>
<feature type="transmembrane region" description="Helical" evidence="4">
    <location>
        <begin position="228"/>
        <end position="250"/>
    </location>
</feature>
<feature type="transmembrane region" description="Helical" evidence="4">
    <location>
        <begin position="12"/>
        <end position="30"/>
    </location>
</feature>
<dbReference type="Proteomes" id="UP001265550">
    <property type="component" value="Unassembled WGS sequence"/>
</dbReference>
<dbReference type="PROSITE" id="PS50850">
    <property type="entry name" value="MFS"/>
    <property type="match status" value="1"/>
</dbReference>
<dbReference type="CDD" id="cd17355">
    <property type="entry name" value="MFS_YcxA_like"/>
    <property type="match status" value="1"/>
</dbReference>
<feature type="transmembrane region" description="Helical" evidence="4">
    <location>
        <begin position="107"/>
        <end position="133"/>
    </location>
</feature>
<dbReference type="Pfam" id="PF07690">
    <property type="entry name" value="MFS_1"/>
    <property type="match status" value="1"/>
</dbReference>
<dbReference type="PANTHER" id="PTHR11360:SF284">
    <property type="entry name" value="EG:103B4.3 PROTEIN-RELATED"/>
    <property type="match status" value="1"/>
</dbReference>